<proteinExistence type="inferred from homology"/>
<dbReference type="AlphaFoldDB" id="S8CMA1"/>
<dbReference type="Pfam" id="PF05008">
    <property type="entry name" value="V-SNARE"/>
    <property type="match status" value="1"/>
</dbReference>
<name>S8CMA1_9LAMI</name>
<evidence type="ECO:0000256" key="2">
    <source>
        <dbReference type="ARBA" id="ARBA00022927"/>
    </source>
</evidence>
<reference evidence="4 5" key="1">
    <citation type="journal article" date="2013" name="BMC Genomics">
        <title>The miniature genome of a carnivorous plant Genlisea aurea contains a low number of genes and short non-coding sequences.</title>
        <authorList>
            <person name="Leushkin E.V."/>
            <person name="Sutormin R.A."/>
            <person name="Nabieva E.R."/>
            <person name="Penin A.A."/>
            <person name="Kondrashov A.S."/>
            <person name="Logacheva M.D."/>
        </authorList>
    </citation>
    <scope>NUCLEOTIDE SEQUENCE [LARGE SCALE GENOMIC DNA]</scope>
</reference>
<keyword evidence="2" id="KW-0653">Protein transport</keyword>
<dbReference type="GO" id="GO:0016192">
    <property type="term" value="P:vesicle-mediated transport"/>
    <property type="evidence" value="ECO:0007669"/>
    <property type="project" value="InterPro"/>
</dbReference>
<accession>S8CMA1</accession>
<evidence type="ECO:0000256" key="1">
    <source>
        <dbReference type="ARBA" id="ARBA00006108"/>
    </source>
</evidence>
<dbReference type="InterPro" id="IPR007705">
    <property type="entry name" value="Vesicle_trsprt_v-SNARE_N"/>
</dbReference>
<keyword evidence="5" id="KW-1185">Reference proteome</keyword>
<dbReference type="InterPro" id="IPR038407">
    <property type="entry name" value="v-SNARE_N_sf"/>
</dbReference>
<dbReference type="SUPFAM" id="SSF47661">
    <property type="entry name" value="t-snare proteins"/>
    <property type="match status" value="1"/>
</dbReference>
<comment type="caution">
    <text evidence="4">The sequence shown here is derived from an EMBL/GenBank/DDBJ whole genome shotgun (WGS) entry which is preliminary data.</text>
</comment>
<comment type="similarity">
    <text evidence="1">Belongs to the VTI1 family.</text>
</comment>
<dbReference type="Proteomes" id="UP000015453">
    <property type="component" value="Unassembled WGS sequence"/>
</dbReference>
<keyword evidence="2" id="KW-0813">Transport</keyword>
<dbReference type="InterPro" id="IPR010989">
    <property type="entry name" value="SNARE"/>
</dbReference>
<evidence type="ECO:0000259" key="3">
    <source>
        <dbReference type="Pfam" id="PF05008"/>
    </source>
</evidence>
<organism evidence="4 5">
    <name type="scientific">Genlisea aurea</name>
    <dbReference type="NCBI Taxonomy" id="192259"/>
    <lineage>
        <taxon>Eukaryota</taxon>
        <taxon>Viridiplantae</taxon>
        <taxon>Streptophyta</taxon>
        <taxon>Embryophyta</taxon>
        <taxon>Tracheophyta</taxon>
        <taxon>Spermatophyta</taxon>
        <taxon>Magnoliopsida</taxon>
        <taxon>eudicotyledons</taxon>
        <taxon>Gunneridae</taxon>
        <taxon>Pentapetalae</taxon>
        <taxon>asterids</taxon>
        <taxon>lamiids</taxon>
        <taxon>Lamiales</taxon>
        <taxon>Lentibulariaceae</taxon>
        <taxon>Genlisea</taxon>
    </lineage>
</organism>
<feature type="domain" description="Vesicle transport v-SNARE N-terminal" evidence="3">
    <location>
        <begin position="1"/>
        <end position="52"/>
    </location>
</feature>
<evidence type="ECO:0000313" key="5">
    <source>
        <dbReference type="Proteomes" id="UP000015453"/>
    </source>
</evidence>
<gene>
    <name evidence="4" type="ORF">M569_06484</name>
</gene>
<dbReference type="EMBL" id="AUSU01002677">
    <property type="protein sequence ID" value="EPS68294.1"/>
    <property type="molecule type" value="Genomic_DNA"/>
</dbReference>
<dbReference type="GO" id="GO:0006886">
    <property type="term" value="P:intracellular protein transport"/>
    <property type="evidence" value="ECO:0007669"/>
    <property type="project" value="InterPro"/>
</dbReference>
<dbReference type="GO" id="GO:0016020">
    <property type="term" value="C:membrane"/>
    <property type="evidence" value="ECO:0007669"/>
    <property type="project" value="InterPro"/>
</dbReference>
<dbReference type="Gene3D" id="1.20.58.400">
    <property type="entry name" value="t-snare proteins"/>
    <property type="match status" value="1"/>
</dbReference>
<sequence length="52" mass="5701">MSSVFESYENRYCQLSASLSKKCSSAALLDGEQKKQKISEIKAGVDEAETLV</sequence>
<evidence type="ECO:0000313" key="4">
    <source>
        <dbReference type="EMBL" id="EPS68294.1"/>
    </source>
</evidence>
<feature type="non-terminal residue" evidence="4">
    <location>
        <position position="52"/>
    </location>
</feature>
<protein>
    <recommendedName>
        <fullName evidence="3">Vesicle transport v-SNARE N-terminal domain-containing protein</fullName>
    </recommendedName>
</protein>